<sequence>YKCTACNKRFSSGSRLDPDTLWQLYSDGRQSAAQLAEQHGCSLKTIRRYLAKAITKAPA</sequence>
<reference evidence="2 3" key="1">
    <citation type="submission" date="2011-08" db="EMBL/GenBank/DDBJ databases">
        <authorList>
            <person name="Weinstock G."/>
            <person name="Sodergren E."/>
            <person name="Clifton S."/>
            <person name="Fulton L."/>
            <person name="Fulton B."/>
            <person name="Courtney L."/>
            <person name="Fronick C."/>
            <person name="Harrison M."/>
            <person name="Strong C."/>
            <person name="Farmer C."/>
            <person name="Delahaunty K."/>
            <person name="Markovic C."/>
            <person name="Hall O."/>
            <person name="Minx P."/>
            <person name="Tomlinson C."/>
            <person name="Mitreva M."/>
            <person name="Hou S."/>
            <person name="Chen J."/>
            <person name="Wollam A."/>
            <person name="Pepin K.H."/>
            <person name="Johnson M."/>
            <person name="Bhonagiri V."/>
            <person name="Zhang X."/>
            <person name="Suruliraj S."/>
            <person name="Warren W."/>
            <person name="Chinwalla A."/>
            <person name="Mardis E.R."/>
            <person name="Wilson R.K."/>
        </authorList>
    </citation>
    <scope>NUCLEOTIDE SEQUENCE [LARGE SCALE GENOMIC DNA]</scope>
    <source>
        <strain evidence="2 3">F0432</strain>
    </source>
</reference>
<comment type="caution">
    <text evidence="2">The sequence shown here is derived from an EMBL/GenBank/DDBJ whole genome shotgun (WGS) entry which is preliminary data.</text>
</comment>
<evidence type="ECO:0000313" key="3">
    <source>
        <dbReference type="Proteomes" id="UP000004750"/>
    </source>
</evidence>
<evidence type="ECO:0000259" key="1">
    <source>
        <dbReference type="Pfam" id="PF02796"/>
    </source>
</evidence>
<feature type="non-terminal residue" evidence="2">
    <location>
        <position position="1"/>
    </location>
</feature>
<dbReference type="AlphaFoldDB" id="G9ZEC4"/>
<dbReference type="GO" id="GO:0003677">
    <property type="term" value="F:DNA binding"/>
    <property type="evidence" value="ECO:0007669"/>
    <property type="project" value="InterPro"/>
</dbReference>
<dbReference type="STRING" id="797473.HMPREF9080_01109"/>
<protein>
    <submittedName>
        <fullName evidence="2">Helix-turn-helix domain of resolvase</fullName>
    </submittedName>
</protein>
<dbReference type="RefSeq" id="WP_006985127.1">
    <property type="nucleotide sequence ID" value="NZ_JH417913.1"/>
</dbReference>
<dbReference type="HOGENOM" id="CLU_2946923_0_0_6"/>
<gene>
    <name evidence="2" type="ORF">HMPREF9080_01109</name>
</gene>
<dbReference type="Proteomes" id="UP000004750">
    <property type="component" value="Unassembled WGS sequence"/>
</dbReference>
<dbReference type="EMBL" id="AGCM01000056">
    <property type="protein sequence ID" value="EHM54765.1"/>
    <property type="molecule type" value="Genomic_DNA"/>
</dbReference>
<proteinExistence type="predicted"/>
<dbReference type="InterPro" id="IPR006120">
    <property type="entry name" value="Resolvase_HTH_dom"/>
</dbReference>
<dbReference type="GO" id="GO:0000150">
    <property type="term" value="F:DNA strand exchange activity"/>
    <property type="evidence" value="ECO:0007669"/>
    <property type="project" value="InterPro"/>
</dbReference>
<feature type="domain" description="Resolvase HTH" evidence="1">
    <location>
        <begin position="17"/>
        <end position="52"/>
    </location>
</feature>
<evidence type="ECO:0000313" key="2">
    <source>
        <dbReference type="EMBL" id="EHM54765.1"/>
    </source>
</evidence>
<accession>G9ZEC4</accession>
<dbReference type="Pfam" id="PF02796">
    <property type="entry name" value="HTH_7"/>
    <property type="match status" value="1"/>
</dbReference>
<organism evidence="2 3">
    <name type="scientific">Cardiobacterium valvarum F0432</name>
    <dbReference type="NCBI Taxonomy" id="797473"/>
    <lineage>
        <taxon>Bacteria</taxon>
        <taxon>Pseudomonadati</taxon>
        <taxon>Pseudomonadota</taxon>
        <taxon>Gammaproteobacteria</taxon>
        <taxon>Cardiobacteriales</taxon>
        <taxon>Cardiobacteriaceae</taxon>
        <taxon>Cardiobacterium</taxon>
    </lineage>
</organism>
<name>G9ZEC4_9GAMM</name>